<feature type="region of interest" description="Disordered" evidence="1">
    <location>
        <begin position="1"/>
        <end position="30"/>
    </location>
</feature>
<dbReference type="Pfam" id="PF05461">
    <property type="entry name" value="ApoL"/>
    <property type="match status" value="1"/>
</dbReference>
<dbReference type="Gene3D" id="1.20.1170.10">
    <property type="match status" value="1"/>
</dbReference>
<dbReference type="Proteomes" id="UP000092634">
    <property type="component" value="Unassembled WGS sequence"/>
</dbReference>
<feature type="transmembrane region" description="Helical" evidence="2">
    <location>
        <begin position="268"/>
        <end position="286"/>
    </location>
</feature>
<dbReference type="SUPFAM" id="SSF58100">
    <property type="entry name" value="Bacterial hemolysins"/>
    <property type="match status" value="1"/>
</dbReference>
<organism evidence="3 4">
    <name type="scientific">Janthinobacterium lividum</name>
    <dbReference type="NCBI Taxonomy" id="29581"/>
    <lineage>
        <taxon>Bacteria</taxon>
        <taxon>Pseudomonadati</taxon>
        <taxon>Pseudomonadota</taxon>
        <taxon>Betaproteobacteria</taxon>
        <taxon>Burkholderiales</taxon>
        <taxon>Oxalobacteraceae</taxon>
        <taxon>Janthinobacterium</taxon>
    </lineage>
</organism>
<comment type="caution">
    <text evidence="3">The sequence shown here is derived from an EMBL/GenBank/DDBJ whole genome shotgun (WGS) entry which is preliminary data.</text>
</comment>
<dbReference type="CDD" id="cd22656">
    <property type="entry name" value="ClyA_Cry6Aa-like"/>
    <property type="match status" value="1"/>
</dbReference>
<feature type="transmembrane region" description="Helical" evidence="2">
    <location>
        <begin position="243"/>
        <end position="262"/>
    </location>
</feature>
<evidence type="ECO:0000313" key="4">
    <source>
        <dbReference type="Proteomes" id="UP000092634"/>
    </source>
</evidence>
<accession>A0A1E8PKR0</accession>
<evidence type="ECO:0000256" key="1">
    <source>
        <dbReference type="SAM" id="MobiDB-lite"/>
    </source>
</evidence>
<sequence>MSVTAINTAATPSIEPPPGLTTPANPQSGQKSQFALFSDSWIELQAYVGSASELPITKGDFESKYGAVDGSQTVLDCIGAMKSVQNASTEFGNPKSLRAALIKNPGLLATPTPPTEIYTHTVWLGQRVHDTSTKLVSGYQSVLDELPGLPAKEQVENLKAYLFDQTMGPIPLAQKMSTEVAALIRKLGLFEQKMNEYNSKLQAFTSTSSTMIADVNRTIGGLETKIVELEKLRDAAYKAWRDFTIAAVTASVGCALIGGLLAPFTGGVSLLVGGAAAIATGVGLGVKAAQNRAAYNEYCTQISSQTQELQKKQRLRSDLGDFNTQMARVGPAMSKFLSSLQTVEGVWVQMNTDMITLGNSITESNVGSMPFLVKAKANLAIDSWQAIDDSAKQFTVQSLVDYDNLAFGQHLSENQRAA</sequence>
<proteinExistence type="predicted"/>
<name>A0A1E8PKR0_9BURK</name>
<evidence type="ECO:0008006" key="5">
    <source>
        <dbReference type="Google" id="ProtNLM"/>
    </source>
</evidence>
<dbReference type="GO" id="GO:0042157">
    <property type="term" value="P:lipoprotein metabolic process"/>
    <property type="evidence" value="ECO:0007669"/>
    <property type="project" value="InterPro"/>
</dbReference>
<dbReference type="GO" id="GO:0008289">
    <property type="term" value="F:lipid binding"/>
    <property type="evidence" value="ECO:0007669"/>
    <property type="project" value="InterPro"/>
</dbReference>
<keyword evidence="2" id="KW-1133">Transmembrane helix</keyword>
<reference evidence="3 4" key="1">
    <citation type="submission" date="2016-10" db="EMBL/GenBank/DDBJ databases">
        <title>Updated version of Genome Assembly of Janthinobacterium lividum ERGS5:01.</title>
        <authorList>
            <person name="Kumar R."/>
            <person name="Acharya V."/>
            <person name="Singh D."/>
        </authorList>
    </citation>
    <scope>NUCLEOTIDE SEQUENCE [LARGE SCALE GENOMIC DNA]</scope>
    <source>
        <strain evidence="3 4">ERGS5:01</strain>
    </source>
</reference>
<keyword evidence="2" id="KW-0812">Transmembrane</keyword>
<keyword evidence="2" id="KW-0472">Membrane</keyword>
<dbReference type="GO" id="GO:0006869">
    <property type="term" value="P:lipid transport"/>
    <property type="evidence" value="ECO:0007669"/>
    <property type="project" value="InterPro"/>
</dbReference>
<dbReference type="GO" id="GO:0005576">
    <property type="term" value="C:extracellular region"/>
    <property type="evidence" value="ECO:0007669"/>
    <property type="project" value="InterPro"/>
</dbReference>
<feature type="compositionally biased region" description="Polar residues" evidence="1">
    <location>
        <begin position="1"/>
        <end position="11"/>
    </location>
</feature>
<evidence type="ECO:0000256" key="2">
    <source>
        <dbReference type="SAM" id="Phobius"/>
    </source>
</evidence>
<dbReference type="InterPro" id="IPR008405">
    <property type="entry name" value="ApoL"/>
</dbReference>
<protein>
    <recommendedName>
        <fullName evidence="5">Alpha-xenorhabdolysin family binary toxin subunit A</fullName>
    </recommendedName>
</protein>
<dbReference type="EMBL" id="MAQB02000015">
    <property type="protein sequence ID" value="OFJ46344.1"/>
    <property type="molecule type" value="Genomic_DNA"/>
</dbReference>
<dbReference type="AlphaFoldDB" id="A0A1E8PKR0"/>
<evidence type="ECO:0000313" key="3">
    <source>
        <dbReference type="EMBL" id="OFJ46344.1"/>
    </source>
</evidence>
<dbReference type="NCBIfam" id="NF033928">
    <property type="entry name" value="alph_xenorhab_A"/>
    <property type="match status" value="1"/>
</dbReference>
<gene>
    <name evidence="3" type="ORF">BA896_022515</name>
</gene>